<keyword evidence="2" id="KW-1185">Reference proteome</keyword>
<evidence type="ECO:0000313" key="1">
    <source>
        <dbReference type="EMBL" id="MET1255319.1"/>
    </source>
</evidence>
<dbReference type="Proteomes" id="UP001548189">
    <property type="component" value="Unassembled WGS sequence"/>
</dbReference>
<gene>
    <name evidence="1" type="ORF">ABVT43_09300</name>
</gene>
<evidence type="ECO:0000313" key="2">
    <source>
        <dbReference type="Proteomes" id="UP001548189"/>
    </source>
</evidence>
<dbReference type="EMBL" id="JBEVCJ010000009">
    <property type="protein sequence ID" value="MET1255319.1"/>
    <property type="molecule type" value="Genomic_DNA"/>
</dbReference>
<protein>
    <submittedName>
        <fullName evidence="1">RHS repeat-associated core domain-containing protein</fullName>
    </submittedName>
</protein>
<organism evidence="1 2">
    <name type="scientific">Aliikangiella maris</name>
    <dbReference type="NCBI Taxonomy" id="3162458"/>
    <lineage>
        <taxon>Bacteria</taxon>
        <taxon>Pseudomonadati</taxon>
        <taxon>Pseudomonadota</taxon>
        <taxon>Gammaproteobacteria</taxon>
        <taxon>Oceanospirillales</taxon>
        <taxon>Pleioneaceae</taxon>
        <taxon>Aliikangiella</taxon>
    </lineage>
</organism>
<accession>A0ABV2BTT9</accession>
<comment type="caution">
    <text evidence="1">The sequence shown here is derived from an EMBL/GenBank/DDBJ whole genome shotgun (WGS) entry which is preliminary data.</text>
</comment>
<proteinExistence type="predicted"/>
<sequence>MNGRVYDYNLGRFLSVDPVIQDPGNSQSMNPYSYIMNNPLSGTDPSGYVPCAASRIEQVCNSISGAHGGNGFADILMFHKIKVEKNNETGEYTATFRNKSPTDLMSAQSISELINSGGKSVEQIEQNPDSLLNWNYDKWIAQILGGSTSQETEGGAGAAGVAIGALGTGVAAKAIGGEALVAGGAAVVEVVPLVTLGVIVYIGSKEGVEAFYDHMLTPEVSGTAATPPPEDPEEGEWKKQEIRLPHVNGPVSRHYLSKISQKSVAKNVNTVIQPGVNVQADVELIRQGQAMIRGNEILVNGRVYGLHGTRLYPIRGEGFHTLNRAQYKALGVYNQFGNTGRANSILNNMKINVASRKAALDVWKLGL</sequence>
<name>A0ABV2BTT9_9GAMM</name>
<reference evidence="1 2" key="1">
    <citation type="submission" date="2024-06" db="EMBL/GenBank/DDBJ databases">
        <authorList>
            <person name="Li F."/>
        </authorList>
    </citation>
    <scope>NUCLEOTIDE SEQUENCE [LARGE SCALE GENOMIC DNA]</scope>
    <source>
        <strain evidence="1 2">GXAS 311</strain>
    </source>
</reference>
<dbReference type="RefSeq" id="WP_353895905.1">
    <property type="nucleotide sequence ID" value="NZ_JBEVCJ010000009.1"/>
</dbReference>
<dbReference type="NCBIfam" id="TIGR03696">
    <property type="entry name" value="Rhs_assc_core"/>
    <property type="match status" value="1"/>
</dbReference>
<dbReference type="InterPro" id="IPR022385">
    <property type="entry name" value="Rhs_assc_core"/>
</dbReference>
<dbReference type="Gene3D" id="2.180.10.10">
    <property type="entry name" value="RHS repeat-associated core"/>
    <property type="match status" value="1"/>
</dbReference>